<proteinExistence type="predicted"/>
<dbReference type="Gene3D" id="3.40.50.300">
    <property type="entry name" value="P-loop containing nucleotide triphosphate hydrolases"/>
    <property type="match status" value="4"/>
</dbReference>
<evidence type="ECO:0000256" key="9">
    <source>
        <dbReference type="ARBA" id="ARBA00023204"/>
    </source>
</evidence>
<dbReference type="GO" id="GO:0004527">
    <property type="term" value="F:exonuclease activity"/>
    <property type="evidence" value="ECO:0007669"/>
    <property type="project" value="UniProtKB-KW"/>
</dbReference>
<evidence type="ECO:0000256" key="1">
    <source>
        <dbReference type="ARBA" id="ARBA00022722"/>
    </source>
</evidence>
<keyword evidence="9" id="KW-0234">DNA repair</keyword>
<evidence type="ECO:0000256" key="7">
    <source>
        <dbReference type="ARBA" id="ARBA00022840"/>
    </source>
</evidence>
<evidence type="ECO:0000256" key="16">
    <source>
        <dbReference type="SAM" id="MobiDB-lite"/>
    </source>
</evidence>
<dbReference type="SUPFAM" id="SSF52980">
    <property type="entry name" value="Restriction endonuclease-like"/>
    <property type="match status" value="1"/>
</dbReference>
<accession>A0A286GJH4</accession>
<dbReference type="NCBIfam" id="TIGR02784">
    <property type="entry name" value="addA_alphas"/>
    <property type="match status" value="1"/>
</dbReference>
<keyword evidence="2 15" id="KW-0547">Nucleotide-binding</keyword>
<keyword evidence="20" id="KW-1185">Reference proteome</keyword>
<dbReference type="Pfam" id="PF00580">
    <property type="entry name" value="UvrD-helicase"/>
    <property type="match status" value="1"/>
</dbReference>
<dbReference type="GO" id="GO:0000725">
    <property type="term" value="P:recombinational repair"/>
    <property type="evidence" value="ECO:0007669"/>
    <property type="project" value="TreeGrafter"/>
</dbReference>
<dbReference type="GO" id="GO:0005524">
    <property type="term" value="F:ATP binding"/>
    <property type="evidence" value="ECO:0007669"/>
    <property type="project" value="UniProtKB-UniRule"/>
</dbReference>
<feature type="domain" description="UvrD-like helicase ATP-binding" evidence="17">
    <location>
        <begin position="9"/>
        <end position="495"/>
    </location>
</feature>
<evidence type="ECO:0000256" key="15">
    <source>
        <dbReference type="PROSITE-ProRule" id="PRU00560"/>
    </source>
</evidence>
<dbReference type="RefSeq" id="WP_097279355.1">
    <property type="nucleotide sequence ID" value="NZ_OCNJ01000004.1"/>
</dbReference>
<dbReference type="InterPro" id="IPR038726">
    <property type="entry name" value="PDDEXK_AddAB-type"/>
</dbReference>
<dbReference type="OrthoDB" id="9810135at2"/>
<evidence type="ECO:0000256" key="10">
    <source>
        <dbReference type="ARBA" id="ARBA00023235"/>
    </source>
</evidence>
<evidence type="ECO:0000256" key="14">
    <source>
        <dbReference type="ARBA" id="ARBA00048988"/>
    </source>
</evidence>
<dbReference type="PANTHER" id="PTHR11070">
    <property type="entry name" value="UVRD / RECB / PCRA DNA HELICASE FAMILY MEMBER"/>
    <property type="match status" value="1"/>
</dbReference>
<feature type="domain" description="UvrD-like helicase C-terminal" evidence="18">
    <location>
        <begin position="525"/>
        <end position="800"/>
    </location>
</feature>
<dbReference type="InterPro" id="IPR027417">
    <property type="entry name" value="P-loop_NTPase"/>
</dbReference>
<evidence type="ECO:0000256" key="12">
    <source>
        <dbReference type="ARBA" id="ARBA00034808"/>
    </source>
</evidence>
<comment type="catalytic activity">
    <reaction evidence="11">
        <text>Couples ATP hydrolysis with the unwinding of duplex DNA by translocating in the 3'-5' direction.</text>
        <dbReference type="EC" id="5.6.2.4"/>
    </reaction>
</comment>
<dbReference type="SUPFAM" id="SSF52540">
    <property type="entry name" value="P-loop containing nucleoside triphosphate hydrolases"/>
    <property type="match status" value="1"/>
</dbReference>
<keyword evidence="1" id="KW-0540">Nuclease</keyword>
<evidence type="ECO:0000259" key="17">
    <source>
        <dbReference type="PROSITE" id="PS51198"/>
    </source>
</evidence>
<dbReference type="AlphaFoldDB" id="A0A286GJH4"/>
<evidence type="ECO:0000256" key="2">
    <source>
        <dbReference type="ARBA" id="ARBA00022741"/>
    </source>
</evidence>
<evidence type="ECO:0000256" key="6">
    <source>
        <dbReference type="ARBA" id="ARBA00022839"/>
    </source>
</evidence>
<keyword evidence="8" id="KW-0238">DNA-binding</keyword>
<dbReference type="GO" id="GO:0033202">
    <property type="term" value="C:DNA helicase complex"/>
    <property type="evidence" value="ECO:0007669"/>
    <property type="project" value="TreeGrafter"/>
</dbReference>
<dbReference type="GO" id="GO:0003677">
    <property type="term" value="F:DNA binding"/>
    <property type="evidence" value="ECO:0007669"/>
    <property type="project" value="UniProtKB-KW"/>
</dbReference>
<keyword evidence="5 15" id="KW-0347">Helicase</keyword>
<gene>
    <name evidence="19" type="ORF">SAMN05421508_104419</name>
</gene>
<dbReference type="GO" id="GO:0043138">
    <property type="term" value="F:3'-5' DNA helicase activity"/>
    <property type="evidence" value="ECO:0007669"/>
    <property type="project" value="UniProtKB-EC"/>
</dbReference>
<dbReference type="InterPro" id="IPR000212">
    <property type="entry name" value="DNA_helicase_UvrD/REP"/>
</dbReference>
<evidence type="ECO:0000256" key="3">
    <source>
        <dbReference type="ARBA" id="ARBA00022763"/>
    </source>
</evidence>
<dbReference type="Proteomes" id="UP000219621">
    <property type="component" value="Unassembled WGS sequence"/>
</dbReference>
<feature type="compositionally biased region" description="Pro residues" evidence="16">
    <location>
        <begin position="960"/>
        <end position="969"/>
    </location>
</feature>
<dbReference type="PROSITE" id="PS51198">
    <property type="entry name" value="UVRD_HELICASE_ATP_BIND"/>
    <property type="match status" value="1"/>
</dbReference>
<dbReference type="InterPro" id="IPR011335">
    <property type="entry name" value="Restrct_endonuc-II-like"/>
</dbReference>
<sequence>MTATTTTLVYDPEVPQRRAARADASVWVGASAGTGKTKVLTDRVLTLLLAGTAPDKILCLTFTKAAAAEMATRLANRLALWTTLPDAALTAQVEKLLGAAPSEDQVRLARRLFARVLDVPGGMKIQTIHSFCQALLRRFPLEAGVAPHFEVMDDRDAAEAMAEAQDFVLSQARAGADWELAESLAALTRLVHEMKFPDLLAQLSTQRGRIRRMLAAHGGLPGAVAAVCRLLGVEPGEQPQDVITRACADDAFDAAGLRLCITALQGGSAKDCEKADVLAAFLAGDVPARVVAWADWCGVFLTAKGELRKTLATKAVYKANPMAEDILAAEAERLCRLAARVKACTVASATAALLRIADAVLGRYEGWKRSRARMDYDDLIQTARRLLEDEGRAAWVLYKLDAGLDHLLIDEAQDTNPDQWAVVGAITREFFSGVGARDTVTRTVFAVGDRKQSIYSFQGADPDAFERMRKQFADHVPAAGATWDEVPLEFSFRSTPAVLEVVDAVFTSTAAQDGVVLPGEAVRHIPFRKGQAGVVEVWPPVQPTDLAEPDAWKPPIERITGDSAQTRLARLVARRIDAMVKGGERLASADRAIRPGDIMVLVRRRGPFVEDLVRALKELDVEVAGVDRMVLTEQMAVMDLMALGQFLLLPDDDLTLACVLKGPLIGLTEDELFTLAHGRPGRLWAALADRQGADDVYGRAYAALLDLLRRADFLRPHELYAHVLSGPLEGRRKLLGRLGWEAEDPIDEFLSMTLAYERTHAPSLQGFLHWFETGATEIKRDLESGDRDAVRVMTVHGSKGLQAPVVFLPDCMQVPTTGPTLLWHGDGEDKLLLWPPNSDAAEEVCQGLKDDAKAAREREYRRLLYVAMTRAEDRLIVCGWETRKGRPAGCWYDLIRDAVEPLAAEVDDAFLAAEAETAGSTVLRLVSPQTAEPDRRREVRAEAAEREPLPPWMRAAPGAEPRPPRPLAPSAPAQEDPPVRSPVGGEARRERVRFQRGRLIHRLLQSLPDLPATARAEAAARFLARPAWQLEAAEQDQIAAETLAVLAEPVFAPLFGPGSRAEVPIVGLVGRHVVAGQVDRLVVTEDAVLVVDYKTNRPPPLDVADVADAYLRQMAAYRGALKDLYPGRPVRCALLWTDGPRLMELPADRLDTLIEEMAR</sequence>
<dbReference type="InterPro" id="IPR011604">
    <property type="entry name" value="PDDEXK-like_dom_sf"/>
</dbReference>
<keyword evidence="6" id="KW-0269">Exonuclease</keyword>
<dbReference type="PROSITE" id="PS51217">
    <property type="entry name" value="UVRD_HELICASE_CTER"/>
    <property type="match status" value="1"/>
</dbReference>
<feature type="region of interest" description="Disordered" evidence="16">
    <location>
        <begin position="927"/>
        <end position="987"/>
    </location>
</feature>
<dbReference type="Gene3D" id="3.90.320.10">
    <property type="match status" value="1"/>
</dbReference>
<dbReference type="GO" id="GO:0005829">
    <property type="term" value="C:cytosol"/>
    <property type="evidence" value="ECO:0007669"/>
    <property type="project" value="TreeGrafter"/>
</dbReference>
<protein>
    <recommendedName>
        <fullName evidence="12">DNA 3'-5' helicase</fullName>
        <ecNumber evidence="12">5.6.2.4</ecNumber>
    </recommendedName>
    <alternativeName>
        <fullName evidence="13">DNA 3'-5' helicase II</fullName>
    </alternativeName>
</protein>
<feature type="binding site" evidence="15">
    <location>
        <begin position="30"/>
        <end position="37"/>
    </location>
    <ligand>
        <name>ATP</name>
        <dbReference type="ChEBI" id="CHEBI:30616"/>
    </ligand>
</feature>
<keyword evidence="7 15" id="KW-0067">ATP-binding</keyword>
<name>A0A286GJH4_9PROT</name>
<keyword evidence="3" id="KW-0227">DNA damage</keyword>
<dbReference type="EMBL" id="OCNJ01000004">
    <property type="protein sequence ID" value="SOD95668.1"/>
    <property type="molecule type" value="Genomic_DNA"/>
</dbReference>
<evidence type="ECO:0000256" key="5">
    <source>
        <dbReference type="ARBA" id="ARBA00022806"/>
    </source>
</evidence>
<dbReference type="PANTHER" id="PTHR11070:SF2">
    <property type="entry name" value="ATP-DEPENDENT DNA HELICASE SRS2"/>
    <property type="match status" value="1"/>
</dbReference>
<keyword evidence="4 15" id="KW-0378">Hydrolase</keyword>
<evidence type="ECO:0000256" key="4">
    <source>
        <dbReference type="ARBA" id="ARBA00022801"/>
    </source>
</evidence>
<evidence type="ECO:0000256" key="8">
    <source>
        <dbReference type="ARBA" id="ARBA00023125"/>
    </source>
</evidence>
<evidence type="ECO:0000256" key="11">
    <source>
        <dbReference type="ARBA" id="ARBA00034617"/>
    </source>
</evidence>
<organism evidence="19 20">
    <name type="scientific">Caenispirillum bisanense</name>
    <dbReference type="NCBI Taxonomy" id="414052"/>
    <lineage>
        <taxon>Bacteria</taxon>
        <taxon>Pseudomonadati</taxon>
        <taxon>Pseudomonadota</taxon>
        <taxon>Alphaproteobacteria</taxon>
        <taxon>Rhodospirillales</taxon>
        <taxon>Novispirillaceae</taxon>
        <taxon>Caenispirillum</taxon>
    </lineage>
</organism>
<evidence type="ECO:0000256" key="13">
    <source>
        <dbReference type="ARBA" id="ARBA00034923"/>
    </source>
</evidence>
<evidence type="ECO:0000313" key="19">
    <source>
        <dbReference type="EMBL" id="SOD95668.1"/>
    </source>
</evidence>
<dbReference type="EC" id="5.6.2.4" evidence="12"/>
<dbReference type="Pfam" id="PF12705">
    <property type="entry name" value="PDDEXK_1"/>
    <property type="match status" value="1"/>
</dbReference>
<dbReference type="Pfam" id="PF13361">
    <property type="entry name" value="UvrD_C"/>
    <property type="match status" value="1"/>
</dbReference>
<keyword evidence="10" id="KW-0413">Isomerase</keyword>
<dbReference type="InterPro" id="IPR014016">
    <property type="entry name" value="UvrD-like_ATP-bd"/>
</dbReference>
<comment type="catalytic activity">
    <reaction evidence="14">
        <text>ATP + H2O = ADP + phosphate + H(+)</text>
        <dbReference type="Rhea" id="RHEA:13065"/>
        <dbReference type="ChEBI" id="CHEBI:15377"/>
        <dbReference type="ChEBI" id="CHEBI:15378"/>
        <dbReference type="ChEBI" id="CHEBI:30616"/>
        <dbReference type="ChEBI" id="CHEBI:43474"/>
        <dbReference type="ChEBI" id="CHEBI:456216"/>
        <dbReference type="EC" id="5.6.2.4"/>
    </reaction>
</comment>
<evidence type="ECO:0000259" key="18">
    <source>
        <dbReference type="PROSITE" id="PS51217"/>
    </source>
</evidence>
<reference evidence="20" key="1">
    <citation type="submission" date="2017-09" db="EMBL/GenBank/DDBJ databases">
        <authorList>
            <person name="Varghese N."/>
            <person name="Submissions S."/>
        </authorList>
    </citation>
    <scope>NUCLEOTIDE SEQUENCE [LARGE SCALE GENOMIC DNA]</scope>
    <source>
        <strain evidence="20">USBA 140</strain>
    </source>
</reference>
<evidence type="ECO:0000313" key="20">
    <source>
        <dbReference type="Proteomes" id="UP000219621"/>
    </source>
</evidence>
<dbReference type="InterPro" id="IPR014151">
    <property type="entry name" value="DNA_helicase_AddA"/>
</dbReference>
<dbReference type="InterPro" id="IPR014017">
    <property type="entry name" value="DNA_helicase_UvrD-like_C"/>
</dbReference>
<feature type="compositionally biased region" description="Basic and acidic residues" evidence="16">
    <location>
        <begin position="932"/>
        <end position="948"/>
    </location>
</feature>